<accession>A0A1D7TVF9</accession>
<comment type="similarity">
    <text evidence="2">Belongs to the bacterial solute-binding protein 5 family.</text>
</comment>
<keyword evidence="8" id="KW-1185">Reference proteome</keyword>
<dbReference type="GO" id="GO:0030288">
    <property type="term" value="C:outer membrane-bounded periplasmic space"/>
    <property type="evidence" value="ECO:0007669"/>
    <property type="project" value="UniProtKB-ARBA"/>
</dbReference>
<dbReference type="PANTHER" id="PTHR30290">
    <property type="entry name" value="PERIPLASMIC BINDING COMPONENT OF ABC TRANSPORTER"/>
    <property type="match status" value="1"/>
</dbReference>
<dbReference type="InterPro" id="IPR039424">
    <property type="entry name" value="SBP_5"/>
</dbReference>
<dbReference type="RefSeq" id="WP_069688336.1">
    <property type="nucleotide sequence ID" value="NZ_CP017147.1"/>
</dbReference>
<evidence type="ECO:0000256" key="2">
    <source>
        <dbReference type="ARBA" id="ARBA00005695"/>
    </source>
</evidence>
<dbReference type="Proteomes" id="UP000094969">
    <property type="component" value="Chromosome"/>
</dbReference>
<gene>
    <name evidence="7" type="ORF">BHK69_00120</name>
</gene>
<feature type="chain" id="PRO_5009099702" evidence="5">
    <location>
        <begin position="26"/>
        <end position="501"/>
    </location>
</feature>
<organism evidence="7 8">
    <name type="scientific">Bosea vaviloviae</name>
    <dbReference type="NCBI Taxonomy" id="1526658"/>
    <lineage>
        <taxon>Bacteria</taxon>
        <taxon>Pseudomonadati</taxon>
        <taxon>Pseudomonadota</taxon>
        <taxon>Alphaproteobacteria</taxon>
        <taxon>Hyphomicrobiales</taxon>
        <taxon>Boseaceae</taxon>
        <taxon>Bosea</taxon>
    </lineage>
</organism>
<evidence type="ECO:0000256" key="4">
    <source>
        <dbReference type="ARBA" id="ARBA00022729"/>
    </source>
</evidence>
<proteinExistence type="inferred from homology"/>
<evidence type="ECO:0000256" key="5">
    <source>
        <dbReference type="SAM" id="SignalP"/>
    </source>
</evidence>
<evidence type="ECO:0000313" key="8">
    <source>
        <dbReference type="Proteomes" id="UP000094969"/>
    </source>
</evidence>
<dbReference type="InterPro" id="IPR030678">
    <property type="entry name" value="Peptide/Ni-bd"/>
</dbReference>
<protein>
    <submittedName>
        <fullName evidence="7">ABC transporter substrate-binding protein</fullName>
    </submittedName>
</protein>
<dbReference type="Gene3D" id="3.90.76.10">
    <property type="entry name" value="Dipeptide-binding Protein, Domain 1"/>
    <property type="match status" value="1"/>
</dbReference>
<dbReference type="KEGG" id="bvv:BHK69_00120"/>
<evidence type="ECO:0000256" key="3">
    <source>
        <dbReference type="ARBA" id="ARBA00022448"/>
    </source>
</evidence>
<dbReference type="Gene3D" id="3.40.190.10">
    <property type="entry name" value="Periplasmic binding protein-like II"/>
    <property type="match status" value="1"/>
</dbReference>
<feature type="signal peptide" evidence="5">
    <location>
        <begin position="1"/>
        <end position="25"/>
    </location>
</feature>
<dbReference type="PANTHER" id="PTHR30290:SF9">
    <property type="entry name" value="OLIGOPEPTIDE-BINDING PROTEIN APPA"/>
    <property type="match status" value="1"/>
</dbReference>
<dbReference type="OrthoDB" id="9803988at2"/>
<evidence type="ECO:0000313" key="7">
    <source>
        <dbReference type="EMBL" id="AOO79111.1"/>
    </source>
</evidence>
<feature type="domain" description="Solute-binding protein family 5" evidence="6">
    <location>
        <begin position="72"/>
        <end position="418"/>
    </location>
</feature>
<comment type="subcellular location">
    <subcellularLocation>
        <location evidence="1">Periplasm</location>
    </subcellularLocation>
</comment>
<dbReference type="AlphaFoldDB" id="A0A1D7TVF9"/>
<dbReference type="SUPFAM" id="SSF53850">
    <property type="entry name" value="Periplasmic binding protein-like II"/>
    <property type="match status" value="1"/>
</dbReference>
<dbReference type="STRING" id="1526658.BHK69_00120"/>
<dbReference type="InterPro" id="IPR000914">
    <property type="entry name" value="SBP_5_dom"/>
</dbReference>
<dbReference type="Gene3D" id="3.10.105.10">
    <property type="entry name" value="Dipeptide-binding Protein, Domain 3"/>
    <property type="match status" value="1"/>
</dbReference>
<dbReference type="PIRSF" id="PIRSF002741">
    <property type="entry name" value="MppA"/>
    <property type="match status" value="1"/>
</dbReference>
<dbReference type="GO" id="GO:0043190">
    <property type="term" value="C:ATP-binding cassette (ABC) transporter complex"/>
    <property type="evidence" value="ECO:0007669"/>
    <property type="project" value="InterPro"/>
</dbReference>
<sequence length="501" mass="55072">MTSFWIKTLNAAALAAALSASPALAQTGRTATIALSVNVNTFDPHMTGSFGSDMSLLSHIYPSLVIRGADLKLVPALAKSWTLVNDTTWRFDLVEGAKFINDEPLDASTVKWNLDRVRDAKVNARIKSWFDLVKEVRVIDARTVEVETSAPFPAFVDQLSMFFLLPPQWAASHNPATETMSGSRYRMTENVPGDHITLAANPGGWQGKPDFDTVVFKTIPEPASRIAALLAGEVDLVTGIPTSELARVKASKNAIAGSVQSTRNVFIKFNTQKAPLDNKLVRQAMNYAIDKDAIRDSIFDGQAYVEPCQILTPSYFGFNPDLKPYPHDVKKAQALLKESGIDLKQVIEMDIPVATYIQGQEVAQAVAAMLGDAGLKVKMNEMDFGAYMNKYLRSRTLAQTSLLSHGWPTLDADGQLTLLAPGNQYAYWDNAAFGKALDAGRSTMDKDKRLAAYKDATKIMCEEAPVLFLYAQPTTYGVSKRVTWQARGDDWVRSFDMKPAQ</sequence>
<dbReference type="EMBL" id="CP017147">
    <property type="protein sequence ID" value="AOO79111.1"/>
    <property type="molecule type" value="Genomic_DNA"/>
</dbReference>
<evidence type="ECO:0000259" key="6">
    <source>
        <dbReference type="Pfam" id="PF00496"/>
    </source>
</evidence>
<name>A0A1D7TVF9_9HYPH</name>
<dbReference type="Pfam" id="PF00496">
    <property type="entry name" value="SBP_bac_5"/>
    <property type="match status" value="1"/>
</dbReference>
<evidence type="ECO:0000256" key="1">
    <source>
        <dbReference type="ARBA" id="ARBA00004418"/>
    </source>
</evidence>
<dbReference type="GO" id="GO:1904680">
    <property type="term" value="F:peptide transmembrane transporter activity"/>
    <property type="evidence" value="ECO:0007669"/>
    <property type="project" value="TreeGrafter"/>
</dbReference>
<reference evidence="7 8" key="1">
    <citation type="journal article" date="2015" name="Antonie Van Leeuwenhoek">
        <title>Bosea vaviloviae sp. nov., a new species of slow-growing rhizobia isolated from nodules of the relict species Vavilovia formosa (Stev.) Fed.</title>
        <authorList>
            <person name="Safronova V.I."/>
            <person name="Kuznetsova I.G."/>
            <person name="Sazanova A.L."/>
            <person name="Kimeklis A.K."/>
            <person name="Belimov A.A."/>
            <person name="Andronov E.E."/>
            <person name="Pinaev A.G."/>
            <person name="Chizhevskaya E.P."/>
            <person name="Pukhaev A.R."/>
            <person name="Popov K.P."/>
            <person name="Willems A."/>
            <person name="Tikhonovich I.A."/>
        </authorList>
    </citation>
    <scope>NUCLEOTIDE SEQUENCE [LARGE SCALE GENOMIC DNA]</scope>
    <source>
        <strain evidence="7 8">Vaf18</strain>
    </source>
</reference>
<keyword evidence="3" id="KW-0813">Transport</keyword>
<keyword evidence="4 5" id="KW-0732">Signal</keyword>
<dbReference type="GO" id="GO:0015833">
    <property type="term" value="P:peptide transport"/>
    <property type="evidence" value="ECO:0007669"/>
    <property type="project" value="TreeGrafter"/>
</dbReference>